<feature type="chain" id="PRO_5008720321" description="Peptidase inhibitor family I36" evidence="1">
    <location>
        <begin position="32"/>
        <end position="123"/>
    </location>
</feature>
<name>A0A1C5K3R1_9ACTN</name>
<organism evidence="2 3">
    <name type="scientific">Micromonospora inositola</name>
    <dbReference type="NCBI Taxonomy" id="47865"/>
    <lineage>
        <taxon>Bacteria</taxon>
        <taxon>Bacillati</taxon>
        <taxon>Actinomycetota</taxon>
        <taxon>Actinomycetes</taxon>
        <taxon>Micromonosporales</taxon>
        <taxon>Micromonosporaceae</taxon>
        <taxon>Micromonospora</taxon>
    </lineage>
</organism>
<dbReference type="OrthoDB" id="4250902at2"/>
<keyword evidence="3" id="KW-1185">Reference proteome</keyword>
<accession>A0A1C5K3R1</accession>
<reference evidence="3" key="1">
    <citation type="submission" date="2016-06" db="EMBL/GenBank/DDBJ databases">
        <authorList>
            <person name="Varghese N."/>
            <person name="Submissions Spin"/>
        </authorList>
    </citation>
    <scope>NUCLEOTIDE SEQUENCE [LARGE SCALE GENOMIC DNA]</scope>
    <source>
        <strain evidence="3">DSM 43819</strain>
    </source>
</reference>
<sequence>MGVNAKRRIGTALIGLGALAGSVLAASPAQAAPDGWVYVVIGNWNCPNGGTITQITGAVWTTWTYRQMWSGGDAGDNIIYPKVELKVSNTFDGRAFCAKGTASQWINVYRDFTPSYTKQTIWL</sequence>
<protein>
    <recommendedName>
        <fullName evidence="4">Peptidase inhibitor family I36</fullName>
    </recommendedName>
</protein>
<feature type="signal peptide" evidence="1">
    <location>
        <begin position="1"/>
        <end position="31"/>
    </location>
</feature>
<dbReference type="RefSeq" id="WP_157746594.1">
    <property type="nucleotide sequence ID" value="NZ_LT607754.1"/>
</dbReference>
<proteinExistence type="predicted"/>
<evidence type="ECO:0000313" key="2">
    <source>
        <dbReference type="EMBL" id="SCG77442.1"/>
    </source>
</evidence>
<keyword evidence="1" id="KW-0732">Signal</keyword>
<evidence type="ECO:0000313" key="3">
    <source>
        <dbReference type="Proteomes" id="UP000198221"/>
    </source>
</evidence>
<dbReference type="EMBL" id="LT607754">
    <property type="protein sequence ID" value="SCG77442.1"/>
    <property type="molecule type" value="Genomic_DNA"/>
</dbReference>
<dbReference type="Proteomes" id="UP000198221">
    <property type="component" value="Chromosome I"/>
</dbReference>
<evidence type="ECO:0008006" key="4">
    <source>
        <dbReference type="Google" id="ProtNLM"/>
    </source>
</evidence>
<dbReference type="AlphaFoldDB" id="A0A1C5K3R1"/>
<evidence type="ECO:0000256" key="1">
    <source>
        <dbReference type="SAM" id="SignalP"/>
    </source>
</evidence>
<gene>
    <name evidence="2" type="ORF">GA0070613_6265</name>
</gene>